<dbReference type="Pfam" id="PF00109">
    <property type="entry name" value="ketoacyl-synt"/>
    <property type="match status" value="1"/>
</dbReference>
<feature type="domain" description="Ketosynthase family 3 (KS3)" evidence="5">
    <location>
        <begin position="1"/>
        <end position="383"/>
    </location>
</feature>
<sequence length="386" mass="40559">MRLAITGSAMVTSVGPDKQTGFDAMCRGVSGRTTLQGFPAQRFNAKYAYEIADRPAQADGSTADATLRASAWLRDAIVAAVREAKLGPDEDLCVIVGTGLRELRSLELFWTEGQEFSLPALHFEAAVEQALGFAVPVMTVCNACSASNYALAMAEDLIANGRYQCVVVAGCDAITESMFGLLDRVNPEPPEMVQPFERARKGVLMGEGAAALVLENPGNVARRGARVQAWSRGVGTSCDANHETAPDMAGIARAIADAHQRARLQPRDIDLIVVHGTGTHLNDATEANALRHVFGAAISSVPISGLKSMTGHTSGSSGLVGVVTAIASLRAQTIAPTLNFSSPMAEAEGMLIVHDRALQHAMTYVQVNAFGFGGVNAVAIIEKVAA</sequence>
<evidence type="ECO:0000313" key="6">
    <source>
        <dbReference type="EMBL" id="MDC8758946.1"/>
    </source>
</evidence>
<gene>
    <name evidence="6" type="ORF">OIK44_15300</name>
</gene>
<accession>A0ABT5K2J1</accession>
<dbReference type="SUPFAM" id="SSF53901">
    <property type="entry name" value="Thiolase-like"/>
    <property type="match status" value="2"/>
</dbReference>
<protein>
    <submittedName>
        <fullName evidence="6">Beta-ketoacyl synthase N-terminal-like domain-containing protein</fullName>
    </submittedName>
</protein>
<dbReference type="Proteomes" id="UP001221208">
    <property type="component" value="Unassembled WGS sequence"/>
</dbReference>
<proteinExistence type="inferred from homology"/>
<evidence type="ECO:0000256" key="4">
    <source>
        <dbReference type="RuleBase" id="RU003694"/>
    </source>
</evidence>
<dbReference type="Gene3D" id="3.40.47.10">
    <property type="match status" value="1"/>
</dbReference>
<dbReference type="PANTHER" id="PTHR11712:SF336">
    <property type="entry name" value="3-OXOACYL-[ACYL-CARRIER-PROTEIN] SYNTHASE, MITOCHONDRIAL"/>
    <property type="match status" value="1"/>
</dbReference>
<comment type="similarity">
    <text evidence="2 4">Belongs to the thiolase-like superfamily. Beta-ketoacyl-ACP synthases family.</text>
</comment>
<dbReference type="InterPro" id="IPR014030">
    <property type="entry name" value="Ketoacyl_synth_N"/>
</dbReference>
<dbReference type="SMART" id="SM00825">
    <property type="entry name" value="PKS_KS"/>
    <property type="match status" value="1"/>
</dbReference>
<dbReference type="EMBL" id="JAQQXR010000005">
    <property type="protein sequence ID" value="MDC8758946.1"/>
    <property type="molecule type" value="Genomic_DNA"/>
</dbReference>
<evidence type="ECO:0000256" key="2">
    <source>
        <dbReference type="ARBA" id="ARBA00008467"/>
    </source>
</evidence>
<dbReference type="RefSeq" id="WP_273671823.1">
    <property type="nucleotide sequence ID" value="NZ_JAQQXR010000005.1"/>
</dbReference>
<dbReference type="InterPro" id="IPR000794">
    <property type="entry name" value="Beta-ketoacyl_synthase"/>
</dbReference>
<organism evidence="6 7">
    <name type="scientific">Janthinobacterium fluminis</name>
    <dbReference type="NCBI Taxonomy" id="2987524"/>
    <lineage>
        <taxon>Bacteria</taxon>
        <taxon>Pseudomonadati</taxon>
        <taxon>Pseudomonadota</taxon>
        <taxon>Betaproteobacteria</taxon>
        <taxon>Burkholderiales</taxon>
        <taxon>Oxalobacteraceae</taxon>
        <taxon>Janthinobacterium</taxon>
    </lineage>
</organism>
<name>A0ABT5K2J1_9BURK</name>
<comment type="pathway">
    <text evidence="1">Lipid metabolism; fatty acid biosynthesis.</text>
</comment>
<comment type="caution">
    <text evidence="6">The sequence shown here is derived from an EMBL/GenBank/DDBJ whole genome shotgun (WGS) entry which is preliminary data.</text>
</comment>
<dbReference type="InterPro" id="IPR016039">
    <property type="entry name" value="Thiolase-like"/>
</dbReference>
<evidence type="ECO:0000256" key="1">
    <source>
        <dbReference type="ARBA" id="ARBA00005194"/>
    </source>
</evidence>
<reference evidence="6 7" key="1">
    <citation type="submission" date="2022-10" db="EMBL/GenBank/DDBJ databases">
        <title>Janthinobacterium sp. hw3 Genome sequencing.</title>
        <authorList>
            <person name="Park S."/>
        </authorList>
    </citation>
    <scope>NUCLEOTIDE SEQUENCE [LARGE SCALE GENOMIC DNA]</scope>
    <source>
        <strain evidence="7">hw3</strain>
    </source>
</reference>
<keyword evidence="3 4" id="KW-0808">Transferase</keyword>
<dbReference type="InterPro" id="IPR020841">
    <property type="entry name" value="PKS_Beta-ketoAc_synthase_dom"/>
</dbReference>
<evidence type="ECO:0000259" key="5">
    <source>
        <dbReference type="PROSITE" id="PS52004"/>
    </source>
</evidence>
<keyword evidence="7" id="KW-1185">Reference proteome</keyword>
<dbReference type="PROSITE" id="PS52004">
    <property type="entry name" value="KS3_2"/>
    <property type="match status" value="1"/>
</dbReference>
<evidence type="ECO:0000313" key="7">
    <source>
        <dbReference type="Proteomes" id="UP001221208"/>
    </source>
</evidence>
<dbReference type="PANTHER" id="PTHR11712">
    <property type="entry name" value="POLYKETIDE SYNTHASE-RELATED"/>
    <property type="match status" value="1"/>
</dbReference>
<dbReference type="InterPro" id="IPR014031">
    <property type="entry name" value="Ketoacyl_synth_C"/>
</dbReference>
<dbReference type="Pfam" id="PF02801">
    <property type="entry name" value="Ketoacyl-synt_C"/>
    <property type="match status" value="1"/>
</dbReference>
<evidence type="ECO:0000256" key="3">
    <source>
        <dbReference type="ARBA" id="ARBA00022679"/>
    </source>
</evidence>